<name>A0A7W9ZJL8_NOVIT</name>
<feature type="binding site" evidence="3">
    <location>
        <position position="133"/>
    </location>
    <ligand>
        <name>Zn(2+)</name>
        <dbReference type="ChEBI" id="CHEBI:29105"/>
        <label>2</label>
    </ligand>
</feature>
<dbReference type="PANTHER" id="PTHR32494">
    <property type="entry name" value="ALLANTOATE DEIMINASE-RELATED"/>
    <property type="match status" value="1"/>
</dbReference>
<feature type="binding site" evidence="3">
    <location>
        <position position="98"/>
    </location>
    <ligand>
        <name>Zn(2+)</name>
        <dbReference type="ChEBI" id="CHEBI:29105"/>
        <label>1</label>
    </ligand>
</feature>
<keyword evidence="6" id="KW-1185">Reference proteome</keyword>
<evidence type="ECO:0000313" key="6">
    <source>
        <dbReference type="Proteomes" id="UP000544872"/>
    </source>
</evidence>
<comment type="caution">
    <text evidence="5">The sequence shown here is derived from an EMBL/GenBank/DDBJ whole genome shotgun (WGS) entry which is preliminary data.</text>
</comment>
<dbReference type="NCBIfam" id="TIGR01879">
    <property type="entry name" value="hydantase"/>
    <property type="match status" value="1"/>
</dbReference>
<feature type="binding site" evidence="3">
    <location>
        <position position="196"/>
    </location>
    <ligand>
        <name>Zn(2+)</name>
        <dbReference type="ChEBI" id="CHEBI:29105"/>
        <label>1</label>
    </ligand>
</feature>
<evidence type="ECO:0000259" key="4">
    <source>
        <dbReference type="Pfam" id="PF07687"/>
    </source>
</evidence>
<keyword evidence="2 5" id="KW-0378">Hydrolase</keyword>
<dbReference type="InterPro" id="IPR036264">
    <property type="entry name" value="Bact_exopeptidase_dim_dom"/>
</dbReference>
<dbReference type="GO" id="GO:0046872">
    <property type="term" value="F:metal ion binding"/>
    <property type="evidence" value="ECO:0007669"/>
    <property type="project" value="UniProtKB-KW"/>
</dbReference>
<evidence type="ECO:0000256" key="1">
    <source>
        <dbReference type="ARBA" id="ARBA00006153"/>
    </source>
</evidence>
<keyword evidence="3" id="KW-0479">Metal-binding</keyword>
<dbReference type="NCBIfam" id="NF006769">
    <property type="entry name" value="PRK09290.1-3"/>
    <property type="match status" value="1"/>
</dbReference>
<keyword evidence="3" id="KW-0862">Zinc</keyword>
<dbReference type="Proteomes" id="UP000544872">
    <property type="component" value="Unassembled WGS sequence"/>
</dbReference>
<evidence type="ECO:0000256" key="2">
    <source>
        <dbReference type="ARBA" id="ARBA00022801"/>
    </source>
</evidence>
<dbReference type="RefSeq" id="WP_184264166.1">
    <property type="nucleotide sequence ID" value="NZ_JACIIX010000010.1"/>
</dbReference>
<feature type="binding site" evidence="3">
    <location>
        <position position="98"/>
    </location>
    <ligand>
        <name>Zn(2+)</name>
        <dbReference type="ChEBI" id="CHEBI:29105"/>
        <label>2</label>
    </ligand>
</feature>
<dbReference type="InterPro" id="IPR011650">
    <property type="entry name" value="Peptidase_M20_dimer"/>
</dbReference>
<dbReference type="Gene3D" id="3.30.70.360">
    <property type="match status" value="1"/>
</dbReference>
<reference evidence="5 6" key="1">
    <citation type="submission" date="2020-08" db="EMBL/GenBank/DDBJ databases">
        <title>Genomic Encyclopedia of Type Strains, Phase IV (KMG-IV): sequencing the most valuable type-strain genomes for metagenomic binning, comparative biology and taxonomic classification.</title>
        <authorList>
            <person name="Goeker M."/>
        </authorList>
    </citation>
    <scope>NUCLEOTIDE SEQUENCE [LARGE SCALE GENOMIC DNA]</scope>
    <source>
        <strain evidence="5 6">DSM 11590</strain>
    </source>
</reference>
<feature type="domain" description="Peptidase M20 dimerisation" evidence="4">
    <location>
        <begin position="217"/>
        <end position="317"/>
    </location>
</feature>
<protein>
    <submittedName>
        <fullName evidence="5">N-carbamoyl-L-amino-acid hydrolase</fullName>
        <ecNumber evidence="5">3.5.1.87</ecNumber>
    </submittedName>
</protein>
<dbReference type="Gene3D" id="3.40.630.10">
    <property type="entry name" value="Zn peptidases"/>
    <property type="match status" value="1"/>
</dbReference>
<dbReference type="SUPFAM" id="SSF55031">
    <property type="entry name" value="Bacterial exopeptidase dimerisation domain"/>
    <property type="match status" value="1"/>
</dbReference>
<comment type="cofactor">
    <cofactor evidence="3">
        <name>Zn(2+)</name>
        <dbReference type="ChEBI" id="CHEBI:29105"/>
    </cofactor>
    <text evidence="3">Binds 2 Zn(2+) ions per subunit.</text>
</comment>
<evidence type="ECO:0000313" key="5">
    <source>
        <dbReference type="EMBL" id="MBB6211359.1"/>
    </source>
</evidence>
<sequence length="427" mass="46233">MTRTIHNLTINGDRLWQSLMDMAKIGATEKGGVCRLALTDEDKAGRDLFVQWCRDAGCSIRIDAMGNIFARREGRNPALPPVMTGSHLDSQPTGGRFDGVYGVLAGLEVIRALNDASYETEAPVEVAVWTNEEGSRFAPAMISSGVFAKVFEPDYGLSRTTLDGQTIAQELKRIGYDGPDHPTVDAHPVGAYFEAHIEQGPILEAEGKTIGVVTDAQGQRWYEITFTGQESHAGPTPMNRRRDALVGAARIVEAVNRIGHAHQPYACATVGLMQIHPNSRNVIPGKVFFTVDFRHPDDAVLAQMDRDLRAACEAVAQEVGLEMDFKQIWYYAPIRFEESCVAAVRAAVDRNGFAARDMVSGAGHDACYLSKVVPTGMVFIPCIDGISHNEVEDATPEWVAAGGQVLLEAMLAKADAPAAVRGDVVPA</sequence>
<dbReference type="GO" id="GO:0016813">
    <property type="term" value="F:hydrolase activity, acting on carbon-nitrogen (but not peptide) bonds, in linear amidines"/>
    <property type="evidence" value="ECO:0007669"/>
    <property type="project" value="InterPro"/>
</dbReference>
<feature type="binding site" evidence="3">
    <location>
        <position position="87"/>
    </location>
    <ligand>
        <name>Zn(2+)</name>
        <dbReference type="ChEBI" id="CHEBI:29105"/>
        <label>1</label>
    </ligand>
</feature>
<dbReference type="GO" id="GO:0050538">
    <property type="term" value="F:N-carbamoyl-L-amino-acid hydrolase activity"/>
    <property type="evidence" value="ECO:0007669"/>
    <property type="project" value="UniProtKB-EC"/>
</dbReference>
<dbReference type="SUPFAM" id="SSF53187">
    <property type="entry name" value="Zn-dependent exopeptidases"/>
    <property type="match status" value="1"/>
</dbReference>
<dbReference type="CDD" id="cd03884">
    <property type="entry name" value="M20_bAS"/>
    <property type="match status" value="1"/>
</dbReference>
<gene>
    <name evidence="5" type="ORF">FHS48_002796</name>
</gene>
<organism evidence="5 6">
    <name type="scientific">Novispirillum itersonii</name>
    <name type="common">Aquaspirillum itersonii</name>
    <dbReference type="NCBI Taxonomy" id="189"/>
    <lineage>
        <taxon>Bacteria</taxon>
        <taxon>Pseudomonadati</taxon>
        <taxon>Pseudomonadota</taxon>
        <taxon>Alphaproteobacteria</taxon>
        <taxon>Rhodospirillales</taxon>
        <taxon>Novispirillaceae</taxon>
        <taxon>Novispirillum</taxon>
    </lineage>
</organism>
<dbReference type="InterPro" id="IPR002933">
    <property type="entry name" value="Peptidase_M20"/>
</dbReference>
<dbReference type="NCBIfam" id="NF006771">
    <property type="entry name" value="PRK09290.1-5"/>
    <property type="match status" value="1"/>
</dbReference>
<dbReference type="AlphaFoldDB" id="A0A7W9ZJL8"/>
<proteinExistence type="inferred from homology"/>
<dbReference type="EC" id="3.5.1.87" evidence="5"/>
<dbReference type="PANTHER" id="PTHR32494:SF5">
    <property type="entry name" value="ALLANTOATE AMIDOHYDROLASE"/>
    <property type="match status" value="1"/>
</dbReference>
<dbReference type="EMBL" id="JACIIX010000010">
    <property type="protein sequence ID" value="MBB6211359.1"/>
    <property type="molecule type" value="Genomic_DNA"/>
</dbReference>
<evidence type="ECO:0000256" key="3">
    <source>
        <dbReference type="PIRSR" id="PIRSR001235-1"/>
    </source>
</evidence>
<dbReference type="NCBIfam" id="NF009527">
    <property type="entry name" value="PRK12891.1"/>
    <property type="match status" value="1"/>
</dbReference>
<comment type="similarity">
    <text evidence="1">Belongs to the peptidase M20 family.</text>
</comment>
<dbReference type="Pfam" id="PF01546">
    <property type="entry name" value="Peptidase_M20"/>
    <property type="match status" value="1"/>
</dbReference>
<dbReference type="Pfam" id="PF07687">
    <property type="entry name" value="M20_dimer"/>
    <property type="match status" value="1"/>
</dbReference>
<accession>A0A7W9ZJL8</accession>
<dbReference type="InterPro" id="IPR010158">
    <property type="entry name" value="Amidase_Cbmase"/>
</dbReference>
<feature type="binding site" evidence="3">
    <location>
        <position position="388"/>
    </location>
    <ligand>
        <name>Zn(2+)</name>
        <dbReference type="ChEBI" id="CHEBI:29105"/>
        <label>2</label>
    </ligand>
</feature>
<dbReference type="PIRSF" id="PIRSF001235">
    <property type="entry name" value="Amidase_carbamoylase"/>
    <property type="match status" value="1"/>
</dbReference>